<dbReference type="OrthoDB" id="423343at2759"/>
<feature type="region of interest" description="Disordered" evidence="2">
    <location>
        <begin position="1"/>
        <end position="33"/>
    </location>
</feature>
<reference evidence="3 4" key="1">
    <citation type="submission" date="2017-08" db="EMBL/GenBank/DDBJ databases">
        <title>Acidophilic green algal genome provides insights into adaptation to an acidic environment.</title>
        <authorList>
            <person name="Hirooka S."/>
            <person name="Hirose Y."/>
            <person name="Kanesaki Y."/>
            <person name="Higuchi S."/>
            <person name="Fujiwara T."/>
            <person name="Onuma R."/>
            <person name="Era A."/>
            <person name="Ohbayashi R."/>
            <person name="Uzuka A."/>
            <person name="Nozaki H."/>
            <person name="Yoshikawa H."/>
            <person name="Miyagishima S.Y."/>
        </authorList>
    </citation>
    <scope>NUCLEOTIDE SEQUENCE [LARGE SCALE GENOMIC DNA]</scope>
    <source>
        <strain evidence="3 4">NIES-2499</strain>
    </source>
</reference>
<keyword evidence="4" id="KW-1185">Reference proteome</keyword>
<evidence type="ECO:0000256" key="1">
    <source>
        <dbReference type="ARBA" id="ARBA00022737"/>
    </source>
</evidence>
<proteinExistence type="predicted"/>
<dbReference type="Pfam" id="PF02493">
    <property type="entry name" value="MORN"/>
    <property type="match status" value="3"/>
</dbReference>
<dbReference type="AlphaFoldDB" id="A0A250WZS0"/>
<evidence type="ECO:0000313" key="4">
    <source>
        <dbReference type="Proteomes" id="UP000232323"/>
    </source>
</evidence>
<evidence type="ECO:0000313" key="3">
    <source>
        <dbReference type="EMBL" id="GAX76343.1"/>
    </source>
</evidence>
<comment type="caution">
    <text evidence="3">The sequence shown here is derived from an EMBL/GenBank/DDBJ whole genome shotgun (WGS) entry which is preliminary data.</text>
</comment>
<dbReference type="EMBL" id="BEGY01000017">
    <property type="protein sequence ID" value="GAX76343.1"/>
    <property type="molecule type" value="Genomic_DNA"/>
</dbReference>
<sequence length="918" mass="103726">MSSQSPSAATEKAAQVKIKEKPKPEPIDVIDNTPFPAPEIYFKVYESEEDEPEAKIRRDVNKLYEKWMKEYGRRWPDRGMNTEDLVWLAEEAYKPESGAGVSSIDDRPLGVKGFYPAEEEAYDGEFITEPGEETNSKGKKGPPRPRMSNYEATKAGGVWVTDEFESDEYIAGNLEQMWDMYLWDRDGNPTIMPDGPPDEAAGEESEAFDDFYTAYRPRGVDSDEAREAVWVTDEFESDEDNTESEWEPEYVGAGLGLDAEDPINPQYSLRHSAHPLAPFPGEPLKWASFAYDDGTTFEGLSRDAVPHGMGVMIFGNGTGGGFHFRDVRRADKFEGEFQAGYAHGLGMFTSEMRGEVFIGEFFAGQRHGCGIKIDMKPYYYLLERGDDPVSAYRKTYDQIMRNIEFRTWYRNRPLGSEYEDEVVFAALNADDDENPYDVILRNANHEAKLRAWKQMEPEEKAMTKMMEIVEQVGTERIARRYNAGFQSAGYYMRDEKGRIVQDLDSYGNDTEYDSMDLMVGNTTDGGFGLGWIQDTQDEEDFPHDPKLLEAMAIDVAEDKMEESEDKEGILGEDLLNPFTGLSVKDYLEGKEGKYQELMAMVRPGSKSVGGALKGVGRVFDNEATSYMDTEDMEAQSVVDSALTRQQQDLLLHDMERYDAVYGRSVPYRDVFEEPTDTRFETESDVMELCDLAEILGTVEEAQEVVQKARMWRWKPYGEVTIRYAQDANGTPVELMQDPMHYPHSTKFMAPGPLGQCHPIPDDIAIRNQMLAVAQNYQRIYEMYNFDYDPEPGSAQYIVEQRIKRAQELKMIQLGRMEEAVEEELAESSKTSAANVNALPSRLPALASLGLASTAIQPPFLGHAMGYRARSPFASMSQGMGRASKVIMDALSHGAKHVVNKRTAMLKASGAHRRGRREQ</sequence>
<protein>
    <submittedName>
        <fullName evidence="3">Uncharacterized protein</fullName>
    </submittedName>
</protein>
<name>A0A250WZS0_9CHLO</name>
<feature type="compositionally biased region" description="Basic and acidic residues" evidence="2">
    <location>
        <begin position="17"/>
        <end position="26"/>
    </location>
</feature>
<gene>
    <name evidence="3" type="ORF">CEUSTIGMA_g3789.t1</name>
</gene>
<dbReference type="Proteomes" id="UP000232323">
    <property type="component" value="Unassembled WGS sequence"/>
</dbReference>
<organism evidence="3 4">
    <name type="scientific">Chlamydomonas eustigma</name>
    <dbReference type="NCBI Taxonomy" id="1157962"/>
    <lineage>
        <taxon>Eukaryota</taxon>
        <taxon>Viridiplantae</taxon>
        <taxon>Chlorophyta</taxon>
        <taxon>core chlorophytes</taxon>
        <taxon>Chlorophyceae</taxon>
        <taxon>CS clade</taxon>
        <taxon>Chlamydomonadales</taxon>
        <taxon>Chlamydomonadaceae</taxon>
        <taxon>Chlamydomonas</taxon>
    </lineage>
</organism>
<evidence type="ECO:0000256" key="2">
    <source>
        <dbReference type="SAM" id="MobiDB-lite"/>
    </source>
</evidence>
<dbReference type="SUPFAM" id="SSF82185">
    <property type="entry name" value="Histone H3 K4-specific methyltransferase SET7/9 N-terminal domain"/>
    <property type="match status" value="1"/>
</dbReference>
<dbReference type="InterPro" id="IPR003409">
    <property type="entry name" value="MORN"/>
</dbReference>
<dbReference type="GO" id="GO:0016020">
    <property type="term" value="C:membrane"/>
    <property type="evidence" value="ECO:0007669"/>
    <property type="project" value="UniProtKB-ARBA"/>
</dbReference>
<keyword evidence="1" id="KW-0677">Repeat</keyword>
<feature type="region of interest" description="Disordered" evidence="2">
    <location>
        <begin position="122"/>
        <end position="150"/>
    </location>
</feature>
<accession>A0A250WZS0</accession>